<organism evidence="2 3">
    <name type="scientific">Corynebacterium pollutisoli</name>
    <dbReference type="NCBI Taxonomy" id="1610489"/>
    <lineage>
        <taxon>Bacteria</taxon>
        <taxon>Bacillati</taxon>
        <taxon>Actinomycetota</taxon>
        <taxon>Actinomycetes</taxon>
        <taxon>Mycobacteriales</taxon>
        <taxon>Corynebacteriaceae</taxon>
        <taxon>Corynebacterium</taxon>
    </lineage>
</organism>
<dbReference type="Pfam" id="PF04020">
    <property type="entry name" value="Phage_holin_4_2"/>
    <property type="match status" value="1"/>
</dbReference>
<gene>
    <name evidence="2" type="ORF">SAMN06295981_0786</name>
</gene>
<reference evidence="3" key="1">
    <citation type="submission" date="2017-04" db="EMBL/GenBank/DDBJ databases">
        <authorList>
            <person name="Varghese N."/>
            <person name="Submissions S."/>
        </authorList>
    </citation>
    <scope>NUCLEOTIDE SEQUENCE [LARGE SCALE GENOMIC DNA]</scope>
    <source>
        <strain evidence="3">VDS</strain>
    </source>
</reference>
<protein>
    <submittedName>
        <fullName evidence="2">Putative membrane protein</fullName>
    </submittedName>
</protein>
<keyword evidence="1" id="KW-0472">Membrane</keyword>
<dbReference type="InterPro" id="IPR007165">
    <property type="entry name" value="Phage_holin_4_2"/>
</dbReference>
<sequence length="125" mass="13088">MIRLLLSIITTAIALFFVTRIVPGISVSPADDPWAFIWVAVLFMAVNAVVSPVAHAIGTPLTVLTLGLFALVINALLFMFTGWLSGVLGLGLQVDGFIAALIGAVVMGVATWVLGLVTGMVAPRR</sequence>
<evidence type="ECO:0000256" key="1">
    <source>
        <dbReference type="SAM" id="Phobius"/>
    </source>
</evidence>
<evidence type="ECO:0000313" key="3">
    <source>
        <dbReference type="Proteomes" id="UP000193309"/>
    </source>
</evidence>
<dbReference type="STRING" id="1610489.SAMN06295981_0786"/>
<accession>A0A1X7ILX6</accession>
<feature type="transmembrane region" description="Helical" evidence="1">
    <location>
        <begin position="61"/>
        <end position="84"/>
    </location>
</feature>
<dbReference type="OrthoDB" id="9810847at2"/>
<dbReference type="Proteomes" id="UP000193309">
    <property type="component" value="Unassembled WGS sequence"/>
</dbReference>
<keyword evidence="1" id="KW-0812">Transmembrane</keyword>
<dbReference type="AlphaFoldDB" id="A0A1X7ILX6"/>
<name>A0A1X7ILX6_9CORY</name>
<dbReference type="PANTHER" id="PTHR37309">
    <property type="entry name" value="SLR0284 PROTEIN"/>
    <property type="match status" value="1"/>
</dbReference>
<dbReference type="PANTHER" id="PTHR37309:SF1">
    <property type="entry name" value="SLR0284 PROTEIN"/>
    <property type="match status" value="1"/>
</dbReference>
<feature type="transmembrane region" description="Helical" evidence="1">
    <location>
        <begin position="34"/>
        <end position="54"/>
    </location>
</feature>
<feature type="transmembrane region" description="Helical" evidence="1">
    <location>
        <begin position="96"/>
        <end position="122"/>
    </location>
</feature>
<keyword evidence="3" id="KW-1185">Reference proteome</keyword>
<keyword evidence="1" id="KW-1133">Transmembrane helix</keyword>
<dbReference type="RefSeq" id="WP_085548939.1">
    <property type="nucleotide sequence ID" value="NZ_FXAR01000002.1"/>
</dbReference>
<proteinExistence type="predicted"/>
<evidence type="ECO:0000313" key="2">
    <source>
        <dbReference type="EMBL" id="SMG15952.1"/>
    </source>
</evidence>
<dbReference type="EMBL" id="FXAR01000002">
    <property type="protein sequence ID" value="SMG15952.1"/>
    <property type="molecule type" value="Genomic_DNA"/>
</dbReference>